<dbReference type="EMBL" id="JBHSAM010000034">
    <property type="protein sequence ID" value="MFC4103103.1"/>
    <property type="molecule type" value="Genomic_DNA"/>
</dbReference>
<gene>
    <name evidence="1" type="ORF">ACFOZ8_26110</name>
</gene>
<protein>
    <submittedName>
        <fullName evidence="1">Helix-turn-helix transcriptional regulator</fullName>
    </submittedName>
</protein>
<accession>A0ABV8KAR0</accession>
<dbReference type="RefSeq" id="WP_377721688.1">
    <property type="nucleotide sequence ID" value="NZ_JBHSAM010000034.1"/>
</dbReference>
<dbReference type="Proteomes" id="UP001595715">
    <property type="component" value="Unassembled WGS sequence"/>
</dbReference>
<proteinExistence type="predicted"/>
<keyword evidence="2" id="KW-1185">Reference proteome</keyword>
<name>A0ABV8KAR0_9BACL</name>
<evidence type="ECO:0000313" key="2">
    <source>
        <dbReference type="Proteomes" id="UP001595715"/>
    </source>
</evidence>
<comment type="caution">
    <text evidence="1">The sequence shown here is derived from an EMBL/GenBank/DDBJ whole genome shotgun (WGS) entry which is preliminary data.</text>
</comment>
<reference evidence="2" key="1">
    <citation type="journal article" date="2019" name="Int. J. Syst. Evol. Microbiol.">
        <title>The Global Catalogue of Microorganisms (GCM) 10K type strain sequencing project: providing services to taxonomists for standard genome sequencing and annotation.</title>
        <authorList>
            <consortium name="The Broad Institute Genomics Platform"/>
            <consortium name="The Broad Institute Genome Sequencing Center for Infectious Disease"/>
            <person name="Wu L."/>
            <person name="Ma J."/>
        </authorList>
    </citation>
    <scope>NUCLEOTIDE SEQUENCE [LARGE SCALE GENOMIC DNA]</scope>
    <source>
        <strain evidence="2">IBRC-M 10987</strain>
    </source>
</reference>
<sequence length="69" mass="8202">MEEQSDWLNANQVAQLLNITRQAVGNFHRRSMKDNYRGKFPRAAHTDPLGGRPLWLKRDIEHYIKDRIK</sequence>
<evidence type="ECO:0000313" key="1">
    <source>
        <dbReference type="EMBL" id="MFC4103103.1"/>
    </source>
</evidence>
<organism evidence="1 2">
    <name type="scientific">Paenibacillus xanthanilyticus</name>
    <dbReference type="NCBI Taxonomy" id="1783531"/>
    <lineage>
        <taxon>Bacteria</taxon>
        <taxon>Bacillati</taxon>
        <taxon>Bacillota</taxon>
        <taxon>Bacilli</taxon>
        <taxon>Bacillales</taxon>
        <taxon>Paenibacillaceae</taxon>
        <taxon>Paenibacillus</taxon>
    </lineage>
</organism>